<reference evidence="1 2" key="1">
    <citation type="submission" date="2022-01" db="EMBL/GenBank/DDBJ databases">
        <authorList>
            <person name="Xiong W."/>
            <person name="Schranz E."/>
        </authorList>
    </citation>
    <scope>NUCLEOTIDE SEQUENCE [LARGE SCALE GENOMIC DNA]</scope>
</reference>
<organism evidence="1 2">
    <name type="scientific">Lactuca virosa</name>
    <dbReference type="NCBI Taxonomy" id="75947"/>
    <lineage>
        <taxon>Eukaryota</taxon>
        <taxon>Viridiplantae</taxon>
        <taxon>Streptophyta</taxon>
        <taxon>Embryophyta</taxon>
        <taxon>Tracheophyta</taxon>
        <taxon>Spermatophyta</taxon>
        <taxon>Magnoliopsida</taxon>
        <taxon>eudicotyledons</taxon>
        <taxon>Gunneridae</taxon>
        <taxon>Pentapetalae</taxon>
        <taxon>asterids</taxon>
        <taxon>campanulids</taxon>
        <taxon>Asterales</taxon>
        <taxon>Asteraceae</taxon>
        <taxon>Cichorioideae</taxon>
        <taxon>Cichorieae</taxon>
        <taxon>Lactucinae</taxon>
        <taxon>Lactuca</taxon>
    </lineage>
</organism>
<dbReference type="AlphaFoldDB" id="A0AAU9MC81"/>
<dbReference type="PANTHER" id="PTHR42851">
    <property type="entry name" value="ALDOLASE-RELATED"/>
    <property type="match status" value="1"/>
</dbReference>
<comment type="caution">
    <text evidence="1">The sequence shown here is derived from an EMBL/GenBank/DDBJ whole genome shotgun (WGS) entry which is preliminary data.</text>
</comment>
<keyword evidence="2" id="KW-1185">Reference proteome</keyword>
<name>A0AAU9MC81_9ASTR</name>
<sequence>MESSSDQHENGVVSFGSVGDARVSGYGKGIVMASDERISRDVENGGNDHMRLNGEVSRSGLVDDPNLGTNLVSEVGELHAINLVVDLSQYSTKEANDVEFTEKDSTVASFKPAKIIQCVEDLAKDPFGITRSEISTMEAQLSSFSCWKCYPDGGLSPSKKMKCLSDLMTKSNHSFSEVEYTPKKRGRKRKNLELNRDEFLSLVRYSARNPFEKHHNLESLVKFSSDFRNYCMETKSQLREETEIQHGIRDSYWTDKIIELKPKKENSTSTSATATALILKFTDLESVPSVSKMNEIFGRYGALLEEETQVLKKKKCVKMVFERRCDAETAFSSSGKFSIFGPALVSYCLNFSPTPRKRGTAGRNQNKKGVKSVKGMLFED</sequence>
<accession>A0AAU9MC81</accession>
<evidence type="ECO:0000313" key="1">
    <source>
        <dbReference type="EMBL" id="CAH1419535.1"/>
    </source>
</evidence>
<dbReference type="Proteomes" id="UP001157418">
    <property type="component" value="Unassembled WGS sequence"/>
</dbReference>
<proteinExistence type="predicted"/>
<protein>
    <recommendedName>
        <fullName evidence="3">RRM domain-containing protein</fullName>
    </recommendedName>
</protein>
<gene>
    <name evidence="1" type="ORF">LVIROSA_LOCUS7055</name>
</gene>
<dbReference type="EMBL" id="CAKMRJ010000374">
    <property type="protein sequence ID" value="CAH1419535.1"/>
    <property type="molecule type" value="Genomic_DNA"/>
</dbReference>
<evidence type="ECO:0000313" key="2">
    <source>
        <dbReference type="Proteomes" id="UP001157418"/>
    </source>
</evidence>
<dbReference type="PANTHER" id="PTHR42851:SF19">
    <property type="entry name" value="PWWP DOMAIN-CONTAINING PROTEIN 2-RELATED"/>
    <property type="match status" value="1"/>
</dbReference>
<dbReference type="InterPro" id="IPR053063">
    <property type="entry name" value="PWWP_domain_containing_PDP"/>
</dbReference>
<evidence type="ECO:0008006" key="3">
    <source>
        <dbReference type="Google" id="ProtNLM"/>
    </source>
</evidence>